<comment type="caution">
    <text evidence="1">The sequence shown here is derived from an EMBL/GenBank/DDBJ whole genome shotgun (WGS) entry which is preliminary data.</text>
</comment>
<sequence>TQPLSALCWAHGNEIVFVACGSFVYTVWIIQKPLPSMLTICQMSIKQNLLNNSLQNFDKLYLPNNLKENLLKYFRSTIKSFLPDPKNIRSFVCNPLKSHLRLQCTMKRVDHETDNVSPTRTTNNLPGATYVLYLEYLGGLIPLLTAKRTSKICPDFIIFDPQMRTNELSLSSASSSKVHTSKLSAKKSFLLLRRQSNALHNTSNILPTKLVNNNNSSSGSNRSSLISNRNSIYVAETNVHHGKANLIAPK</sequence>
<gene>
    <name evidence="1" type="ORF">BYL167_LOCUS57783</name>
</gene>
<dbReference type="Proteomes" id="UP000681967">
    <property type="component" value="Unassembled WGS sequence"/>
</dbReference>
<evidence type="ECO:0000313" key="2">
    <source>
        <dbReference type="Proteomes" id="UP000681967"/>
    </source>
</evidence>
<organism evidence="1 2">
    <name type="scientific">Rotaria magnacalcarata</name>
    <dbReference type="NCBI Taxonomy" id="392030"/>
    <lineage>
        <taxon>Eukaryota</taxon>
        <taxon>Metazoa</taxon>
        <taxon>Spiralia</taxon>
        <taxon>Gnathifera</taxon>
        <taxon>Rotifera</taxon>
        <taxon>Eurotatoria</taxon>
        <taxon>Bdelloidea</taxon>
        <taxon>Philodinida</taxon>
        <taxon>Philodinidae</taxon>
        <taxon>Rotaria</taxon>
    </lineage>
</organism>
<dbReference type="AlphaFoldDB" id="A0A8S3E2N6"/>
<reference evidence="1" key="1">
    <citation type="submission" date="2021-02" db="EMBL/GenBank/DDBJ databases">
        <authorList>
            <person name="Nowell W R."/>
        </authorList>
    </citation>
    <scope>NUCLEOTIDE SEQUENCE</scope>
</reference>
<evidence type="ECO:0008006" key="3">
    <source>
        <dbReference type="Google" id="ProtNLM"/>
    </source>
</evidence>
<dbReference type="EMBL" id="CAJOBH010225540">
    <property type="protein sequence ID" value="CAF5048584.1"/>
    <property type="molecule type" value="Genomic_DNA"/>
</dbReference>
<accession>A0A8S3E2N6</accession>
<feature type="non-terminal residue" evidence="1">
    <location>
        <position position="250"/>
    </location>
</feature>
<name>A0A8S3E2N6_9BILA</name>
<feature type="non-terminal residue" evidence="1">
    <location>
        <position position="1"/>
    </location>
</feature>
<evidence type="ECO:0000313" key="1">
    <source>
        <dbReference type="EMBL" id="CAF5048584.1"/>
    </source>
</evidence>
<proteinExistence type="predicted"/>
<protein>
    <recommendedName>
        <fullName evidence="3">SOCS box domain-containing protein</fullName>
    </recommendedName>
</protein>